<organism evidence="2 3">
    <name type="scientific">Magnetospirillum moscoviense</name>
    <dbReference type="NCBI Taxonomy" id="1437059"/>
    <lineage>
        <taxon>Bacteria</taxon>
        <taxon>Pseudomonadati</taxon>
        <taxon>Pseudomonadota</taxon>
        <taxon>Alphaproteobacteria</taxon>
        <taxon>Rhodospirillales</taxon>
        <taxon>Rhodospirillaceae</taxon>
        <taxon>Magnetospirillum</taxon>
    </lineage>
</organism>
<dbReference type="RefSeq" id="WP_068502671.1">
    <property type="nucleotide sequence ID" value="NZ_LWQU01000158.1"/>
</dbReference>
<proteinExistence type="predicted"/>
<keyword evidence="3" id="KW-1185">Reference proteome</keyword>
<sequence length="196" mass="20850">MRLCFVGDSFVNGTNDPDGLGWVGRACRDLRAEVNDFTLYNLGIRRDTSADIRARWRGECALRLPAGIDGRVVFSFGVNDCSWADCGPRVAPDQAMANAQAILMECRALWPTLMVGPPPIACADTNSRIALLSAALAGLCGGIGVPYLAVFDDLAASFAWMDEVAADDGAHPRAGGYAVLADLVRGWEPFAAGLSR</sequence>
<dbReference type="InterPro" id="IPR013830">
    <property type="entry name" value="SGNH_hydro"/>
</dbReference>
<dbReference type="AlphaFoldDB" id="A0A178MKP3"/>
<comment type="caution">
    <text evidence="2">The sequence shown here is derived from an EMBL/GenBank/DDBJ whole genome shotgun (WGS) entry which is preliminary data.</text>
</comment>
<gene>
    <name evidence="2" type="ORF">A6A05_14875</name>
</gene>
<protein>
    <submittedName>
        <fullName evidence="2">Lipase</fullName>
    </submittedName>
</protein>
<evidence type="ECO:0000259" key="1">
    <source>
        <dbReference type="Pfam" id="PF13472"/>
    </source>
</evidence>
<name>A0A178MKP3_9PROT</name>
<reference evidence="2 3" key="1">
    <citation type="submission" date="2016-04" db="EMBL/GenBank/DDBJ databases">
        <title>Draft genome sequence of freshwater magnetotactic bacteria Magnetospirillum marisnigri SP-1 and Magnetospirillum moscoviense BB-1.</title>
        <authorList>
            <person name="Koziaeva V."/>
            <person name="Dziuba M.V."/>
            <person name="Ivanov T.M."/>
            <person name="Kuznetsov B."/>
            <person name="Grouzdev D.S."/>
        </authorList>
    </citation>
    <scope>NUCLEOTIDE SEQUENCE [LARGE SCALE GENOMIC DNA]</scope>
    <source>
        <strain evidence="2 3">BB-1</strain>
    </source>
</reference>
<dbReference type="OrthoDB" id="5196031at2"/>
<dbReference type="STRING" id="1437059.A6A05_14875"/>
<dbReference type="Proteomes" id="UP000078543">
    <property type="component" value="Unassembled WGS sequence"/>
</dbReference>
<evidence type="ECO:0000313" key="2">
    <source>
        <dbReference type="EMBL" id="OAN48688.1"/>
    </source>
</evidence>
<dbReference type="Pfam" id="PF13472">
    <property type="entry name" value="Lipase_GDSL_2"/>
    <property type="match status" value="1"/>
</dbReference>
<dbReference type="Gene3D" id="3.40.50.1110">
    <property type="entry name" value="SGNH hydrolase"/>
    <property type="match status" value="1"/>
</dbReference>
<dbReference type="GO" id="GO:0016788">
    <property type="term" value="F:hydrolase activity, acting on ester bonds"/>
    <property type="evidence" value="ECO:0007669"/>
    <property type="project" value="UniProtKB-ARBA"/>
</dbReference>
<evidence type="ECO:0000313" key="3">
    <source>
        <dbReference type="Proteomes" id="UP000078543"/>
    </source>
</evidence>
<feature type="domain" description="SGNH hydrolase-type esterase" evidence="1">
    <location>
        <begin position="5"/>
        <end position="179"/>
    </location>
</feature>
<dbReference type="SUPFAM" id="SSF52266">
    <property type="entry name" value="SGNH hydrolase"/>
    <property type="match status" value="1"/>
</dbReference>
<accession>A0A178MKP3</accession>
<dbReference type="InterPro" id="IPR036514">
    <property type="entry name" value="SGNH_hydro_sf"/>
</dbReference>
<dbReference type="EMBL" id="LWQU01000158">
    <property type="protein sequence ID" value="OAN48688.1"/>
    <property type="molecule type" value="Genomic_DNA"/>
</dbReference>